<organism evidence="1 2">
    <name type="scientific">Aminirod propionatiphilus</name>
    <dbReference type="NCBI Taxonomy" id="3415223"/>
    <lineage>
        <taxon>Bacteria</taxon>
        <taxon>Thermotogati</taxon>
        <taxon>Synergistota</taxon>
        <taxon>Synergistia</taxon>
        <taxon>Synergistales</taxon>
        <taxon>Aminiphilaceae</taxon>
        <taxon>Aminirod</taxon>
    </lineage>
</organism>
<dbReference type="Proteomes" id="UP000682204">
    <property type="component" value="Chromosome"/>
</dbReference>
<evidence type="ECO:0000313" key="2">
    <source>
        <dbReference type="Proteomes" id="UP000682204"/>
    </source>
</evidence>
<accession>A0ACD1DUJ6</accession>
<reference evidence="1" key="1">
    <citation type="submission" date="2021-05" db="EMBL/GenBank/DDBJ databases">
        <title>An isolated secondary fermenter in methanogenic hydrocarbon-degrading communities.</title>
        <authorList>
            <person name="Liu Y.-F."/>
            <person name="Liu Z.-l."/>
        </authorList>
    </citation>
    <scope>NUCLEOTIDE SEQUENCE</scope>
    <source>
        <strain evidence="1">L-13</strain>
    </source>
</reference>
<name>A0ACD1DUJ6_9BACT</name>
<proteinExistence type="predicted"/>
<evidence type="ECO:0000313" key="1">
    <source>
        <dbReference type="EMBL" id="QVL35763.1"/>
    </source>
</evidence>
<keyword evidence="2" id="KW-1185">Reference proteome</keyword>
<dbReference type="EMBL" id="CP074691">
    <property type="protein sequence ID" value="QVL35763.1"/>
    <property type="molecule type" value="Genomic_DNA"/>
</dbReference>
<sequence>MKSGKSSKKVFICAFILALAFVPPAVARAATGAAPVVGGGPAVSAEGAAPSAEGTLQSGAPEGVAVPDGTAPENEGEAEAPEGVEEIDTLAPVDPDGDYDGEELDHITGAMGARITARLSRFGYGFFRGAPSTFAPVSNVPVGPDYVIGPGDVVRIHVWGMVEGNWSVTVDRNGNLSLPQAGVVGVGGLSFSQARDVIEGAYGQYFTNFDINVSMGELRSLTVYVTGNARRPGAYTVSSLSTLVNALLASGGPSPSGTMRAIELKRGGKTVVTFDVYDLLLKGDKTKDVRLMPGDVIFIPPVGALVGITGDVKVPAYYEIKGQARLKDLLAVAGGLTSRHFRGRLQVDRTENNQYRTTFETDLENLDVDPRKNIALQDGDLVKVYAVLVQKSTVVLSGAVANPGSYAIEEGYTRLSDVLNRSGGLLYTASTQGEITRVHVTQEGPVTERIAVDFAAALRGERNHDVSLKPNDYIQIRNVPEWDLYTTVSVGGQVRSPGTYTIKKGERLSDLIERAGGFTGEAFPGGAVFSRESVRVGQQKQIDEMIRRLEQGLYSGAAAAAGSAMTGSDAQLVQVEAEQKSRFLAKLKESRADGRVVVAIPENYALLKGSPYDMELLEGDTLFVPRRPQTINVVGAVYSPTAFVYRPGQPYTAYIRQAGDFSVNADRRRVYIVKADGSAVRGLDGKKPRVVEEGDAVVVPEKIDVKNNLRDFRDIIDIVYKVAVAAKVVLD</sequence>
<protein>
    <submittedName>
        <fullName evidence="1">SLBB domain-containing protein</fullName>
    </submittedName>
</protein>
<gene>
    <name evidence="1" type="ORF">KIH16_11490</name>
</gene>